<sequence length="503" mass="56875">MGKKGGNSWLTAVKRAFRSPTKDTANDKKSNRHDQQEDDEEKKREKRRWIFRKSTSQETVTTQQTPVKSVTSAAEAEQRHAIAVAMAKAAAEAAVSTARLTKPNYGRDHHFAAIVIQTAFRGYLARRALRALKGLVKLQALVRGHNVRKQAKMTLRCMQALVKVQARVLDQRKRLSHDGCRKSAFIDTNGVWESRYLQDISDRRSLSREGSSIADDWDERPHTVEEVKAMLQHRKEAALKREKNMSQALSQQMRRARRSPSMGGQEDELEPKWLNRWMPAKPWDNRGRASADHRDSVKTVEMDPSQPYSYLVPNYRRTNSNHYPQRPSSPLHRAQQNAPFHHSAITPSPSNTRPIQVRSASPRCVRDDRSSFSSQTPSLRSNYYYNGRAGTSSVTGNNNTGTLPNYMAATESAKARIRSQSAPRQRPSTPERDRIGSAKKRLSFPVPEPYGGYGHSLRSPSFKSVSGSQFGIERQSNYSSCCTESLGGELSPSSTNDLRRWLR</sequence>
<name>A0ABR2BRS9_9ROSI</name>
<reference evidence="6 7" key="1">
    <citation type="journal article" date="2024" name="G3 (Bethesda)">
        <title>Genome assembly of Hibiscus sabdariffa L. provides insights into metabolisms of medicinal natural products.</title>
        <authorList>
            <person name="Kim T."/>
        </authorList>
    </citation>
    <scope>NUCLEOTIDE SEQUENCE [LARGE SCALE GENOMIC DNA]</scope>
    <source>
        <strain evidence="6">TK-2024</strain>
        <tissue evidence="6">Old leaves</tissue>
    </source>
</reference>
<dbReference type="Pfam" id="PF00612">
    <property type="entry name" value="IQ"/>
    <property type="match status" value="2"/>
</dbReference>
<dbReference type="Gene3D" id="1.20.5.190">
    <property type="match status" value="1"/>
</dbReference>
<keyword evidence="1" id="KW-0112">Calmodulin-binding</keyword>
<accession>A0ABR2BRS9</accession>
<gene>
    <name evidence="6" type="ORF">V6N12_001787</name>
</gene>
<dbReference type="PANTHER" id="PTHR32295">
    <property type="entry name" value="IQ-DOMAIN 5-RELATED"/>
    <property type="match status" value="1"/>
</dbReference>
<dbReference type="PROSITE" id="PS50096">
    <property type="entry name" value="IQ"/>
    <property type="match status" value="2"/>
</dbReference>
<evidence type="ECO:0000313" key="6">
    <source>
        <dbReference type="EMBL" id="KAK8509708.1"/>
    </source>
</evidence>
<feature type="domain" description="DUF4005" evidence="5">
    <location>
        <begin position="361"/>
        <end position="454"/>
    </location>
</feature>
<feature type="compositionally biased region" description="Polar residues" evidence="4">
    <location>
        <begin position="316"/>
        <end position="338"/>
    </location>
</feature>
<feature type="compositionally biased region" description="Polar residues" evidence="4">
    <location>
        <begin position="418"/>
        <end position="428"/>
    </location>
</feature>
<evidence type="ECO:0000256" key="1">
    <source>
        <dbReference type="ARBA" id="ARBA00022860"/>
    </source>
</evidence>
<dbReference type="Pfam" id="PF13178">
    <property type="entry name" value="DUF4005"/>
    <property type="match status" value="1"/>
</dbReference>
<dbReference type="PANTHER" id="PTHR32295:SF6">
    <property type="entry name" value="PROTEIN IQ-DOMAIN 18"/>
    <property type="match status" value="1"/>
</dbReference>
<organism evidence="6 7">
    <name type="scientific">Hibiscus sabdariffa</name>
    <name type="common">roselle</name>
    <dbReference type="NCBI Taxonomy" id="183260"/>
    <lineage>
        <taxon>Eukaryota</taxon>
        <taxon>Viridiplantae</taxon>
        <taxon>Streptophyta</taxon>
        <taxon>Embryophyta</taxon>
        <taxon>Tracheophyta</taxon>
        <taxon>Spermatophyta</taxon>
        <taxon>Magnoliopsida</taxon>
        <taxon>eudicotyledons</taxon>
        <taxon>Gunneridae</taxon>
        <taxon>Pentapetalae</taxon>
        <taxon>rosids</taxon>
        <taxon>malvids</taxon>
        <taxon>Malvales</taxon>
        <taxon>Malvaceae</taxon>
        <taxon>Malvoideae</taxon>
        <taxon>Hibiscus</taxon>
    </lineage>
</organism>
<feature type="compositionally biased region" description="Polar residues" evidence="4">
    <location>
        <begin position="345"/>
        <end position="354"/>
    </location>
</feature>
<feature type="region of interest" description="Disordered" evidence="4">
    <location>
        <begin position="414"/>
        <end position="458"/>
    </location>
</feature>
<feature type="compositionally biased region" description="Basic and acidic residues" evidence="4">
    <location>
        <begin position="20"/>
        <end position="35"/>
    </location>
</feature>
<dbReference type="InterPro" id="IPR000048">
    <property type="entry name" value="IQ_motif_EF-hand-BS"/>
</dbReference>
<evidence type="ECO:0000256" key="2">
    <source>
        <dbReference type="ARBA" id="ARBA00024341"/>
    </source>
</evidence>
<dbReference type="EMBL" id="JBBPBM010000090">
    <property type="protein sequence ID" value="KAK8509708.1"/>
    <property type="molecule type" value="Genomic_DNA"/>
</dbReference>
<keyword evidence="7" id="KW-1185">Reference proteome</keyword>
<proteinExistence type="inferred from homology"/>
<dbReference type="Proteomes" id="UP001472677">
    <property type="component" value="Unassembled WGS sequence"/>
</dbReference>
<comment type="similarity">
    <text evidence="2">Belongs to the IQD family.</text>
</comment>
<evidence type="ECO:0000313" key="7">
    <source>
        <dbReference type="Proteomes" id="UP001472677"/>
    </source>
</evidence>
<feature type="compositionally biased region" description="Basic and acidic residues" evidence="4">
    <location>
        <begin position="284"/>
        <end position="301"/>
    </location>
</feature>
<dbReference type="SMART" id="SM00015">
    <property type="entry name" value="IQ"/>
    <property type="match status" value="2"/>
</dbReference>
<dbReference type="CDD" id="cd23767">
    <property type="entry name" value="IQCD"/>
    <property type="match status" value="1"/>
</dbReference>
<feature type="compositionally biased region" description="Polar residues" evidence="4">
    <location>
        <begin position="371"/>
        <end position="384"/>
    </location>
</feature>
<dbReference type="InterPro" id="IPR025064">
    <property type="entry name" value="DUF4005"/>
</dbReference>
<evidence type="ECO:0000259" key="5">
    <source>
        <dbReference type="Pfam" id="PF13178"/>
    </source>
</evidence>
<evidence type="ECO:0000256" key="4">
    <source>
        <dbReference type="SAM" id="MobiDB-lite"/>
    </source>
</evidence>
<feature type="region of interest" description="Disordered" evidence="4">
    <location>
        <begin position="1"/>
        <end position="70"/>
    </location>
</feature>
<protein>
    <recommendedName>
        <fullName evidence="5">DUF4005 domain-containing protein</fullName>
    </recommendedName>
</protein>
<feature type="compositionally biased region" description="Low complexity" evidence="4">
    <location>
        <begin position="390"/>
        <end position="400"/>
    </location>
</feature>
<evidence type="ECO:0000256" key="3">
    <source>
        <dbReference type="ARBA" id="ARBA00024378"/>
    </source>
</evidence>
<comment type="caution">
    <text evidence="6">The sequence shown here is derived from an EMBL/GenBank/DDBJ whole genome shotgun (WGS) entry which is preliminary data.</text>
</comment>
<comment type="subunit">
    <text evidence="3">Binds to multiple calmodulin (CaM) in the presence of Ca(2+) and CaM-like proteins.</text>
</comment>
<feature type="region of interest" description="Disordered" evidence="4">
    <location>
        <begin position="284"/>
        <end position="400"/>
    </location>
</feature>
<feature type="compositionally biased region" description="Low complexity" evidence="4">
    <location>
        <begin position="54"/>
        <end position="65"/>
    </location>
</feature>
<feature type="region of interest" description="Disordered" evidence="4">
    <location>
        <begin position="481"/>
        <end position="503"/>
    </location>
</feature>